<dbReference type="EMBL" id="JACHOO010000010">
    <property type="protein sequence ID" value="MBB5754728.1"/>
    <property type="molecule type" value="Genomic_DNA"/>
</dbReference>
<proteinExistence type="predicted"/>
<evidence type="ECO:0000313" key="1">
    <source>
        <dbReference type="EMBL" id="MBB5754728.1"/>
    </source>
</evidence>
<dbReference type="AlphaFoldDB" id="A0A7W9FQ38"/>
<keyword evidence="2" id="KW-1185">Reference proteome</keyword>
<protein>
    <submittedName>
        <fullName evidence="1">Uncharacterized protein</fullName>
    </submittedName>
</protein>
<accession>A0A7W9FQ38</accession>
<reference evidence="1 2" key="1">
    <citation type="submission" date="2020-08" db="EMBL/GenBank/DDBJ databases">
        <title>Genomic Encyclopedia of Type Strains, Phase IV (KMG-IV): sequencing the most valuable type-strain genomes for metagenomic binning, comparative biology and taxonomic classification.</title>
        <authorList>
            <person name="Goeker M."/>
        </authorList>
    </citation>
    <scope>NUCLEOTIDE SEQUENCE [LARGE SCALE GENOMIC DNA]</scope>
    <source>
        <strain evidence="1 2">DSM 16268</strain>
    </source>
</reference>
<name>A0A7W9FQ38_9HYPH</name>
<sequence>MAIDLSSGTDRFYLIDRGALSKTEGAFDREIPP</sequence>
<dbReference type="Proteomes" id="UP000523821">
    <property type="component" value="Unassembled WGS sequence"/>
</dbReference>
<organism evidence="1 2">
    <name type="scientific">Prosthecomicrobium pneumaticum</name>
    <dbReference type="NCBI Taxonomy" id="81895"/>
    <lineage>
        <taxon>Bacteria</taxon>
        <taxon>Pseudomonadati</taxon>
        <taxon>Pseudomonadota</taxon>
        <taxon>Alphaproteobacteria</taxon>
        <taxon>Hyphomicrobiales</taxon>
        <taxon>Kaistiaceae</taxon>
        <taxon>Prosthecomicrobium</taxon>
    </lineage>
</organism>
<gene>
    <name evidence="1" type="ORF">GGQ63_003820</name>
</gene>
<evidence type="ECO:0000313" key="2">
    <source>
        <dbReference type="Proteomes" id="UP000523821"/>
    </source>
</evidence>
<comment type="caution">
    <text evidence="1">The sequence shown here is derived from an EMBL/GenBank/DDBJ whole genome shotgun (WGS) entry which is preliminary data.</text>
</comment>